<dbReference type="Proteomes" id="UP001055811">
    <property type="component" value="Linkage Group LG01"/>
</dbReference>
<name>A0ACB9H0I1_CICIN</name>
<evidence type="ECO:0000313" key="2">
    <source>
        <dbReference type="Proteomes" id="UP001055811"/>
    </source>
</evidence>
<reference evidence="2" key="1">
    <citation type="journal article" date="2022" name="Mol. Ecol. Resour.">
        <title>The genomes of chicory, endive, great burdock and yacon provide insights into Asteraceae palaeo-polyploidization history and plant inulin production.</title>
        <authorList>
            <person name="Fan W."/>
            <person name="Wang S."/>
            <person name="Wang H."/>
            <person name="Wang A."/>
            <person name="Jiang F."/>
            <person name="Liu H."/>
            <person name="Zhao H."/>
            <person name="Xu D."/>
            <person name="Zhang Y."/>
        </authorList>
    </citation>
    <scope>NUCLEOTIDE SEQUENCE [LARGE SCALE GENOMIC DNA]</scope>
    <source>
        <strain evidence="2">cv. Punajuju</strain>
    </source>
</reference>
<sequence>MGDPVESGKDDPPRDDPVQTSPNLSPNEDKEESPNGPMHKSDPYEKDYGIVCLKESTFQESLKLCFRETIPIADKIDECEGKDWCKEIGDQKMTEENKKRRRSQTEPRITRSQSQKLSMSQKKVHKGKL</sequence>
<comment type="caution">
    <text evidence="1">The sequence shown here is derived from an EMBL/GenBank/DDBJ whole genome shotgun (WGS) entry which is preliminary data.</text>
</comment>
<dbReference type="EMBL" id="CM042009">
    <property type="protein sequence ID" value="KAI3789254.1"/>
    <property type="molecule type" value="Genomic_DNA"/>
</dbReference>
<gene>
    <name evidence="1" type="ORF">L2E82_02046</name>
</gene>
<evidence type="ECO:0000313" key="1">
    <source>
        <dbReference type="EMBL" id="KAI3789254.1"/>
    </source>
</evidence>
<keyword evidence="2" id="KW-1185">Reference proteome</keyword>
<accession>A0ACB9H0I1</accession>
<reference evidence="1 2" key="2">
    <citation type="journal article" date="2022" name="Mol. Ecol. Resour.">
        <title>The genomes of chicory, endive, great burdock and yacon provide insights into Asteraceae paleo-polyploidization history and plant inulin production.</title>
        <authorList>
            <person name="Fan W."/>
            <person name="Wang S."/>
            <person name="Wang H."/>
            <person name="Wang A."/>
            <person name="Jiang F."/>
            <person name="Liu H."/>
            <person name="Zhao H."/>
            <person name="Xu D."/>
            <person name="Zhang Y."/>
        </authorList>
    </citation>
    <scope>NUCLEOTIDE SEQUENCE [LARGE SCALE GENOMIC DNA]</scope>
    <source>
        <strain evidence="2">cv. Punajuju</strain>
        <tissue evidence="1">Leaves</tissue>
    </source>
</reference>
<proteinExistence type="predicted"/>
<organism evidence="1 2">
    <name type="scientific">Cichorium intybus</name>
    <name type="common">Chicory</name>
    <dbReference type="NCBI Taxonomy" id="13427"/>
    <lineage>
        <taxon>Eukaryota</taxon>
        <taxon>Viridiplantae</taxon>
        <taxon>Streptophyta</taxon>
        <taxon>Embryophyta</taxon>
        <taxon>Tracheophyta</taxon>
        <taxon>Spermatophyta</taxon>
        <taxon>Magnoliopsida</taxon>
        <taxon>eudicotyledons</taxon>
        <taxon>Gunneridae</taxon>
        <taxon>Pentapetalae</taxon>
        <taxon>asterids</taxon>
        <taxon>campanulids</taxon>
        <taxon>Asterales</taxon>
        <taxon>Asteraceae</taxon>
        <taxon>Cichorioideae</taxon>
        <taxon>Cichorieae</taxon>
        <taxon>Cichoriinae</taxon>
        <taxon>Cichorium</taxon>
    </lineage>
</organism>
<protein>
    <submittedName>
        <fullName evidence="1">Uncharacterized protein</fullName>
    </submittedName>
</protein>